<dbReference type="EMBL" id="AP025628">
    <property type="protein sequence ID" value="BDG60298.1"/>
    <property type="molecule type" value="Genomic_DNA"/>
</dbReference>
<keyword evidence="3" id="KW-1185">Reference proteome</keyword>
<evidence type="ECO:0000313" key="2">
    <source>
        <dbReference type="EMBL" id="BDG60298.1"/>
    </source>
</evidence>
<evidence type="ECO:0000256" key="1">
    <source>
        <dbReference type="SAM" id="MobiDB-lite"/>
    </source>
</evidence>
<sequence length="426" mass="45384">MSREDRLPDVDTLTKLLGPGSARAIFSLLEAGAPNVCPGHPWAVAFDGKPHTVAELAAIAGRGLFTMYRDLAKASQKKVLRLVPGPTRAAKILEFALSLPSPSADSATPATPPSEASHRLSPRDHAPIQPVHQPECCATCASALQTLHDQVAALTARLEHTLATAEALLSSLRPTPGTGAYPTSLTYLEAPTAQFETPAPQPPSTHTLAAPAPVLPSDSPEPDARITVPRPTPHAAGLTPSGQAPASEQVGDRLNLGIRPSPVGPPVSSRPQAPAPGASVTGSPTSAPPPPGVRLPEPVLHVFRGIVRRHPTPSEAARIAAHLNRFHAAGADVGDLIHAMCVAEAKYKPSPERPRIECEAFFEKFFHRELLDFLRRRYGRPTPRPFATARRPVPPPSNVFLRRPDRQQLDYESFYALPPASCARAS</sequence>
<protein>
    <submittedName>
        <fullName evidence="2">Uncharacterized protein</fullName>
    </submittedName>
</protein>
<dbReference type="Proteomes" id="UP001163687">
    <property type="component" value="Chromosome"/>
</dbReference>
<feature type="region of interest" description="Disordered" evidence="1">
    <location>
        <begin position="101"/>
        <end position="128"/>
    </location>
</feature>
<feature type="compositionally biased region" description="Low complexity" evidence="1">
    <location>
        <begin position="101"/>
        <end position="115"/>
    </location>
</feature>
<feature type="compositionally biased region" description="Basic and acidic residues" evidence="1">
    <location>
        <begin position="116"/>
        <end position="126"/>
    </location>
</feature>
<organism evidence="2 3">
    <name type="scientific">Caldinitratiruptor microaerophilus</name>
    <dbReference type="NCBI Taxonomy" id="671077"/>
    <lineage>
        <taxon>Bacteria</taxon>
        <taxon>Bacillati</taxon>
        <taxon>Bacillota</taxon>
        <taxon>Clostridia</taxon>
        <taxon>Eubacteriales</taxon>
        <taxon>Symbiobacteriaceae</taxon>
        <taxon>Caldinitratiruptor</taxon>
    </lineage>
</organism>
<dbReference type="KEGG" id="cmic:caldi_13880"/>
<gene>
    <name evidence="2" type="ORF">caldi_13880</name>
</gene>
<proteinExistence type="predicted"/>
<dbReference type="AlphaFoldDB" id="A0AA35CKW0"/>
<feature type="region of interest" description="Disordered" evidence="1">
    <location>
        <begin position="195"/>
        <end position="295"/>
    </location>
</feature>
<name>A0AA35CKW0_9FIRM</name>
<accession>A0AA35CKW0</accession>
<reference evidence="2" key="1">
    <citation type="submission" date="2022-03" db="EMBL/GenBank/DDBJ databases">
        <title>Complete genome sequence of Caldinitratiruptor microaerophilus.</title>
        <authorList>
            <person name="Mukaiyama R."/>
            <person name="Nishiyama T."/>
            <person name="Ueda K."/>
        </authorList>
    </citation>
    <scope>NUCLEOTIDE SEQUENCE</scope>
    <source>
        <strain evidence="2">JCM 16183</strain>
    </source>
</reference>
<evidence type="ECO:0000313" key="3">
    <source>
        <dbReference type="Proteomes" id="UP001163687"/>
    </source>
</evidence>